<feature type="compositionally biased region" description="Basic and acidic residues" evidence="4">
    <location>
        <begin position="141"/>
        <end position="154"/>
    </location>
</feature>
<feature type="compositionally biased region" description="Polar residues" evidence="4">
    <location>
        <begin position="33"/>
        <end position="54"/>
    </location>
</feature>
<feature type="compositionally biased region" description="Basic and acidic residues" evidence="4">
    <location>
        <begin position="121"/>
        <end position="130"/>
    </location>
</feature>
<dbReference type="PROSITE" id="PS50048">
    <property type="entry name" value="ZN2_CY6_FUNGAL_2"/>
    <property type="match status" value="1"/>
</dbReference>
<protein>
    <recommendedName>
        <fullName evidence="5">Zn(2)-C6 fungal-type domain-containing protein</fullName>
    </recommendedName>
</protein>
<feature type="region of interest" description="Disordered" evidence="4">
    <location>
        <begin position="325"/>
        <end position="424"/>
    </location>
</feature>
<evidence type="ECO:0000313" key="7">
    <source>
        <dbReference type="Proteomes" id="UP000800200"/>
    </source>
</evidence>
<dbReference type="PROSITE" id="PS00463">
    <property type="entry name" value="ZN2_CY6_FUNGAL_1"/>
    <property type="match status" value="1"/>
</dbReference>
<dbReference type="EMBL" id="ML994678">
    <property type="protein sequence ID" value="KAF2178102.1"/>
    <property type="molecule type" value="Genomic_DNA"/>
</dbReference>
<feature type="compositionally biased region" description="Polar residues" evidence="4">
    <location>
        <begin position="411"/>
        <end position="420"/>
    </location>
</feature>
<dbReference type="Pfam" id="PF00172">
    <property type="entry name" value="Zn_clus"/>
    <property type="match status" value="1"/>
</dbReference>
<dbReference type="Gene3D" id="2.160.10.10">
    <property type="entry name" value="Hexapeptide repeat proteins"/>
    <property type="match status" value="1"/>
</dbReference>
<feature type="region of interest" description="Disordered" evidence="4">
    <location>
        <begin position="238"/>
        <end position="257"/>
    </location>
</feature>
<feature type="compositionally biased region" description="Low complexity" evidence="4">
    <location>
        <begin position="448"/>
        <end position="459"/>
    </location>
</feature>
<keyword evidence="3" id="KW-0539">Nucleus</keyword>
<dbReference type="CDD" id="cd00067">
    <property type="entry name" value="GAL4"/>
    <property type="match status" value="1"/>
</dbReference>
<organism evidence="6 7">
    <name type="scientific">Zopfia rhizophila CBS 207.26</name>
    <dbReference type="NCBI Taxonomy" id="1314779"/>
    <lineage>
        <taxon>Eukaryota</taxon>
        <taxon>Fungi</taxon>
        <taxon>Dikarya</taxon>
        <taxon>Ascomycota</taxon>
        <taxon>Pezizomycotina</taxon>
        <taxon>Dothideomycetes</taxon>
        <taxon>Dothideomycetes incertae sedis</taxon>
        <taxon>Zopfiaceae</taxon>
        <taxon>Zopfia</taxon>
    </lineage>
</organism>
<dbReference type="Pfam" id="PF14602">
    <property type="entry name" value="Hexapep_2"/>
    <property type="match status" value="2"/>
</dbReference>
<dbReference type="InterPro" id="IPR001138">
    <property type="entry name" value="Zn2Cys6_DnaBD"/>
</dbReference>
<sequence length="696" mass="76461">MPSVAQAPLINTVGFMLKEKSVEPVRAGFTPVNGRTSPTSPPRTNGINGMNSDTIHVRPLSRNSSEETQDRKVPLPLRDEWNPPAPRVIENGLQNGHQITTGVSANTTASPDSPGKRKRSSSFEDDRSYHSQDGGSVGSRRRLDSYTSVDRDDSPNTISQLQATAMQQSQQRNYPMDRAEQNWPPRDTNGTRHGSYSEPQHRDAHMETSQDSMNPSPTSGPQIIGAADSQNLIERQGATATTRAGVQVDPKKRKRQFANRTKTGCGTCRRRKKKCDEAKPECNNCTRGGFICEGYAHKIPWPKNSISKGHIPLQAKDRFPVEPQLYHSHGHNREGYPDPNAHSSVDGARGRPIVVEEQDQRQARNGWGSGWPEPPRASYPPERPPSSEYAHSSAMTAHSRPQSNDHHVEHPNQTPAPQRQHNPRIYHHTPQTMSQVVNNSPAVTAQLALQHQSHQQQPMHPAPPTGPPGPPPSHHAPPPPPKPQKTEKEKMLSGEHYLMFHPMLVDEREQCKAALYRFNSSSNPALGISREERARHFRTIIEAPWTRHARGPEQPTGYLGNETCVEAPFTCEYGYNIHISDGVVIGSNCTITDSRRVTIGTNVVIGPNVSIYAQTVPTDPRQRNGSRGTAFALEVTIGDNVFIGGNVTILPGIKVGKGATIGAGSVVTRNVPPHVVVMGNPARVSRGIWAEGPYPS</sequence>
<dbReference type="SMART" id="SM01266">
    <property type="entry name" value="Mac"/>
    <property type="match status" value="1"/>
</dbReference>
<dbReference type="SUPFAM" id="SSF51161">
    <property type="entry name" value="Trimeric LpxA-like enzymes"/>
    <property type="match status" value="1"/>
</dbReference>
<name>A0A6A6DI62_9PEZI</name>
<keyword evidence="7" id="KW-1185">Reference proteome</keyword>
<feature type="compositionally biased region" description="Polar residues" evidence="4">
    <location>
        <begin position="393"/>
        <end position="402"/>
    </location>
</feature>
<gene>
    <name evidence="6" type="ORF">K469DRAFT_718585</name>
</gene>
<dbReference type="PANTHER" id="PTHR23416:SF76">
    <property type="entry name" value="ZN(II)2CYS6 TRANSCRIPTION FACTOR (EUROFUNG)"/>
    <property type="match status" value="1"/>
</dbReference>
<dbReference type="GO" id="GO:0000981">
    <property type="term" value="F:DNA-binding transcription factor activity, RNA polymerase II-specific"/>
    <property type="evidence" value="ECO:0007669"/>
    <property type="project" value="InterPro"/>
</dbReference>
<evidence type="ECO:0000256" key="4">
    <source>
        <dbReference type="SAM" id="MobiDB-lite"/>
    </source>
</evidence>
<feature type="compositionally biased region" description="Pro residues" evidence="4">
    <location>
        <begin position="460"/>
        <end position="483"/>
    </location>
</feature>
<dbReference type="CDD" id="cd03357">
    <property type="entry name" value="LbH_MAT_GAT"/>
    <property type="match status" value="1"/>
</dbReference>
<dbReference type="SMART" id="SM00066">
    <property type="entry name" value="GAL4"/>
    <property type="match status" value="1"/>
</dbReference>
<dbReference type="PROSITE" id="PS00101">
    <property type="entry name" value="HEXAPEP_TRANSFERASES"/>
    <property type="match status" value="1"/>
</dbReference>
<dbReference type="OrthoDB" id="25818at2759"/>
<dbReference type="InterPro" id="IPR024688">
    <property type="entry name" value="Mac_dom"/>
</dbReference>
<feature type="domain" description="Zn(2)-C6 fungal-type" evidence="5">
    <location>
        <begin position="264"/>
        <end position="292"/>
    </location>
</feature>
<dbReference type="InterPro" id="IPR051159">
    <property type="entry name" value="Hexapeptide_acetyltransf"/>
</dbReference>
<accession>A0A6A6DI62</accession>
<evidence type="ECO:0000313" key="6">
    <source>
        <dbReference type="EMBL" id="KAF2178102.1"/>
    </source>
</evidence>
<feature type="compositionally biased region" description="Pro residues" evidence="4">
    <location>
        <begin position="372"/>
        <end position="384"/>
    </location>
</feature>
<dbReference type="InterPro" id="IPR036864">
    <property type="entry name" value="Zn2-C6_fun-type_DNA-bd_sf"/>
</dbReference>
<feature type="compositionally biased region" description="Basic and acidic residues" evidence="4">
    <location>
        <begin position="199"/>
        <end position="208"/>
    </location>
</feature>
<dbReference type="InterPro" id="IPR011004">
    <property type="entry name" value="Trimer_LpxA-like_sf"/>
</dbReference>
<evidence type="ECO:0000256" key="3">
    <source>
        <dbReference type="ARBA" id="ARBA00023242"/>
    </source>
</evidence>
<feature type="compositionally biased region" description="Polar residues" evidence="4">
    <location>
        <begin position="209"/>
        <end position="221"/>
    </location>
</feature>
<evidence type="ECO:0000256" key="1">
    <source>
        <dbReference type="ARBA" id="ARBA00007274"/>
    </source>
</evidence>
<dbReference type="Gene3D" id="4.10.240.10">
    <property type="entry name" value="Zn(2)-C6 fungal-type DNA-binding domain"/>
    <property type="match status" value="1"/>
</dbReference>
<dbReference type="GO" id="GO:0016407">
    <property type="term" value="F:acetyltransferase activity"/>
    <property type="evidence" value="ECO:0007669"/>
    <property type="project" value="InterPro"/>
</dbReference>
<evidence type="ECO:0000256" key="2">
    <source>
        <dbReference type="ARBA" id="ARBA00022679"/>
    </source>
</evidence>
<dbReference type="PANTHER" id="PTHR23416">
    <property type="entry name" value="SIALIC ACID SYNTHASE-RELATED"/>
    <property type="match status" value="1"/>
</dbReference>
<dbReference type="AlphaFoldDB" id="A0A6A6DI62"/>
<feature type="region of interest" description="Disordered" evidence="4">
    <location>
        <begin position="27"/>
        <end position="224"/>
    </location>
</feature>
<feature type="compositionally biased region" description="Polar residues" evidence="4">
    <location>
        <begin position="92"/>
        <end position="111"/>
    </location>
</feature>
<keyword evidence="2" id="KW-0808">Transferase</keyword>
<dbReference type="SUPFAM" id="SSF57701">
    <property type="entry name" value="Zn2/Cys6 DNA-binding domain"/>
    <property type="match status" value="1"/>
</dbReference>
<proteinExistence type="inferred from homology"/>
<comment type="similarity">
    <text evidence="1">Belongs to the transferase hexapeptide repeat family.</text>
</comment>
<evidence type="ECO:0000259" key="5">
    <source>
        <dbReference type="PROSITE" id="PS50048"/>
    </source>
</evidence>
<reference evidence="6" key="1">
    <citation type="journal article" date="2020" name="Stud. Mycol.">
        <title>101 Dothideomycetes genomes: a test case for predicting lifestyles and emergence of pathogens.</title>
        <authorList>
            <person name="Haridas S."/>
            <person name="Albert R."/>
            <person name="Binder M."/>
            <person name="Bloem J."/>
            <person name="Labutti K."/>
            <person name="Salamov A."/>
            <person name="Andreopoulos B."/>
            <person name="Baker S."/>
            <person name="Barry K."/>
            <person name="Bills G."/>
            <person name="Bluhm B."/>
            <person name="Cannon C."/>
            <person name="Castanera R."/>
            <person name="Culley D."/>
            <person name="Daum C."/>
            <person name="Ezra D."/>
            <person name="Gonzalez J."/>
            <person name="Henrissat B."/>
            <person name="Kuo A."/>
            <person name="Liang C."/>
            <person name="Lipzen A."/>
            <person name="Lutzoni F."/>
            <person name="Magnuson J."/>
            <person name="Mondo S."/>
            <person name="Nolan M."/>
            <person name="Ohm R."/>
            <person name="Pangilinan J."/>
            <person name="Park H.-J."/>
            <person name="Ramirez L."/>
            <person name="Alfaro M."/>
            <person name="Sun H."/>
            <person name="Tritt A."/>
            <person name="Yoshinaga Y."/>
            <person name="Zwiers L.-H."/>
            <person name="Turgeon B."/>
            <person name="Goodwin S."/>
            <person name="Spatafora J."/>
            <person name="Crous P."/>
            <person name="Grigoriev I."/>
        </authorList>
    </citation>
    <scope>NUCLEOTIDE SEQUENCE</scope>
    <source>
        <strain evidence="6">CBS 207.26</strain>
    </source>
</reference>
<feature type="region of interest" description="Disordered" evidence="4">
    <location>
        <begin position="448"/>
        <end position="489"/>
    </location>
</feature>
<dbReference type="GO" id="GO:0008270">
    <property type="term" value="F:zinc ion binding"/>
    <property type="evidence" value="ECO:0007669"/>
    <property type="project" value="InterPro"/>
</dbReference>
<feature type="compositionally biased region" description="Low complexity" evidence="4">
    <location>
        <begin position="159"/>
        <end position="171"/>
    </location>
</feature>
<dbReference type="GO" id="GO:0008374">
    <property type="term" value="F:O-acyltransferase activity"/>
    <property type="evidence" value="ECO:0007669"/>
    <property type="project" value="TreeGrafter"/>
</dbReference>
<dbReference type="InterPro" id="IPR001451">
    <property type="entry name" value="Hexapep"/>
</dbReference>
<dbReference type="Pfam" id="PF12464">
    <property type="entry name" value="Mac"/>
    <property type="match status" value="1"/>
</dbReference>
<dbReference type="Proteomes" id="UP000800200">
    <property type="component" value="Unassembled WGS sequence"/>
</dbReference>
<feature type="compositionally biased region" description="Basic and acidic residues" evidence="4">
    <location>
        <begin position="64"/>
        <end position="81"/>
    </location>
</feature>
<dbReference type="InterPro" id="IPR018357">
    <property type="entry name" value="Hexapep_transf_CS"/>
</dbReference>